<protein>
    <recommendedName>
        <fullName evidence="3">IS1595 family transposase</fullName>
    </recommendedName>
</protein>
<dbReference type="Proteomes" id="UP000198346">
    <property type="component" value="Unassembled WGS sequence"/>
</dbReference>
<sequence length="58" mass="6514">MRLRHSKLTHNQTNRLIEHFVAGTPAQTASALIGVNKDTAATFYHRLRSVIAEKLAEE</sequence>
<name>A0A239PR28_9PROT</name>
<organism evidence="1 2">
    <name type="scientific">Amphiplicatus metriothermophilus</name>
    <dbReference type="NCBI Taxonomy" id="1519374"/>
    <lineage>
        <taxon>Bacteria</taxon>
        <taxon>Pseudomonadati</taxon>
        <taxon>Pseudomonadota</taxon>
        <taxon>Alphaproteobacteria</taxon>
        <taxon>Parvularculales</taxon>
        <taxon>Parvularculaceae</taxon>
        <taxon>Amphiplicatus</taxon>
    </lineage>
</organism>
<accession>A0A239PR28</accession>
<evidence type="ECO:0000313" key="1">
    <source>
        <dbReference type="EMBL" id="SNT72503.1"/>
    </source>
</evidence>
<reference evidence="1 2" key="1">
    <citation type="submission" date="2017-07" db="EMBL/GenBank/DDBJ databases">
        <authorList>
            <person name="Sun Z.S."/>
            <person name="Albrecht U."/>
            <person name="Echele G."/>
            <person name="Lee C.C."/>
        </authorList>
    </citation>
    <scope>NUCLEOTIDE SEQUENCE [LARGE SCALE GENOMIC DNA]</scope>
    <source>
        <strain evidence="1 2">CGMCC 1.12710</strain>
    </source>
</reference>
<evidence type="ECO:0000313" key="2">
    <source>
        <dbReference type="Proteomes" id="UP000198346"/>
    </source>
</evidence>
<dbReference type="AlphaFoldDB" id="A0A239PR28"/>
<feature type="non-terminal residue" evidence="1">
    <location>
        <position position="58"/>
    </location>
</feature>
<gene>
    <name evidence="1" type="ORF">SAMN06297382_1554</name>
</gene>
<keyword evidence="2" id="KW-1185">Reference proteome</keyword>
<evidence type="ECO:0008006" key="3">
    <source>
        <dbReference type="Google" id="ProtNLM"/>
    </source>
</evidence>
<dbReference type="EMBL" id="FZQA01000002">
    <property type="protein sequence ID" value="SNT72503.1"/>
    <property type="molecule type" value="Genomic_DNA"/>
</dbReference>
<proteinExistence type="predicted"/>